<dbReference type="InterPro" id="IPR011250">
    <property type="entry name" value="OMP/PagP_B-barrel"/>
</dbReference>
<dbReference type="OrthoDB" id="654178at2"/>
<proteinExistence type="predicted"/>
<evidence type="ECO:0000313" key="3">
    <source>
        <dbReference type="Proteomes" id="UP000266118"/>
    </source>
</evidence>
<sequence length="221" mass="25110">MKNLIRNIAALTLFIILGTSLFAQKESINQKSHIGIAGGIMNYGGFMNKSPLTFKQAKPSVEIMYRYDVSNHFSVRATFMVGALGWDNGNVDTLIDGAHRFGSFHTGIVEGDVLPEYNFLDLNKHNWTPYVYGGAGYYVLVTYKKDGMTYNKHDFEGFNLRGGGGVKYQINSSLQLFAEADTREFSKSIDYYNSKNSRSRYYSLMIGLTYRLEPKHLKELW</sequence>
<dbReference type="InterPro" id="IPR045743">
    <property type="entry name" value="DUF6089"/>
</dbReference>
<evidence type="ECO:0000313" key="2">
    <source>
        <dbReference type="EMBL" id="AYD46346.1"/>
    </source>
</evidence>
<gene>
    <name evidence="2" type="ORF">D6B99_01140</name>
</gene>
<dbReference type="KEGG" id="ark:D6B99_01140"/>
<dbReference type="Proteomes" id="UP000266118">
    <property type="component" value="Chromosome"/>
</dbReference>
<dbReference type="RefSeq" id="WP_119984277.1">
    <property type="nucleotide sequence ID" value="NZ_CP032489.1"/>
</dbReference>
<dbReference type="EMBL" id="CP032489">
    <property type="protein sequence ID" value="AYD46346.1"/>
    <property type="molecule type" value="Genomic_DNA"/>
</dbReference>
<dbReference type="Gene3D" id="2.40.160.20">
    <property type="match status" value="1"/>
</dbReference>
<keyword evidence="3" id="KW-1185">Reference proteome</keyword>
<reference evidence="2 3" key="1">
    <citation type="submission" date="2018-09" db="EMBL/GenBank/DDBJ databases">
        <title>Arachidicoccus sp. nov., a bacterium isolated from soil.</title>
        <authorList>
            <person name="Weon H.-Y."/>
            <person name="Kwon S.-W."/>
            <person name="Lee S.A."/>
        </authorList>
    </citation>
    <scope>NUCLEOTIDE SEQUENCE [LARGE SCALE GENOMIC DNA]</scope>
    <source>
        <strain evidence="2 3">KIS59-12</strain>
    </source>
</reference>
<dbReference type="SUPFAM" id="SSF56925">
    <property type="entry name" value="OMPA-like"/>
    <property type="match status" value="1"/>
</dbReference>
<organism evidence="2 3">
    <name type="scientific">Arachidicoccus soli</name>
    <dbReference type="NCBI Taxonomy" id="2341117"/>
    <lineage>
        <taxon>Bacteria</taxon>
        <taxon>Pseudomonadati</taxon>
        <taxon>Bacteroidota</taxon>
        <taxon>Chitinophagia</taxon>
        <taxon>Chitinophagales</taxon>
        <taxon>Chitinophagaceae</taxon>
        <taxon>Arachidicoccus</taxon>
    </lineage>
</organism>
<dbReference type="Pfam" id="PF19573">
    <property type="entry name" value="DUF6089"/>
    <property type="match status" value="1"/>
</dbReference>
<name>A0A386HL49_9BACT</name>
<accession>A0A386HL49</accession>
<dbReference type="AlphaFoldDB" id="A0A386HL49"/>
<evidence type="ECO:0000259" key="1">
    <source>
        <dbReference type="Pfam" id="PF19573"/>
    </source>
</evidence>
<protein>
    <recommendedName>
        <fullName evidence="1">DUF6089 domain-containing protein</fullName>
    </recommendedName>
</protein>
<feature type="domain" description="DUF6089" evidence="1">
    <location>
        <begin position="21"/>
        <end position="199"/>
    </location>
</feature>